<protein>
    <recommendedName>
        <fullName evidence="3">Cysteine-rich CPCC domain-containing protein</fullName>
    </recommendedName>
</protein>
<accession>A0A099KU00</accession>
<dbReference type="AlphaFoldDB" id="A0A099KU00"/>
<dbReference type="OrthoDB" id="1456570at2"/>
<dbReference type="RefSeq" id="WP_033082347.1">
    <property type="nucleotide sequence ID" value="NZ_JQEC01000027.1"/>
</dbReference>
<dbReference type="Proteomes" id="UP000029868">
    <property type="component" value="Unassembled WGS sequence"/>
</dbReference>
<evidence type="ECO:0000313" key="2">
    <source>
        <dbReference type="Proteomes" id="UP000029868"/>
    </source>
</evidence>
<dbReference type="EMBL" id="JQEC01000027">
    <property type="protein sequence ID" value="KGJ93357.1"/>
    <property type="molecule type" value="Genomic_DNA"/>
</dbReference>
<evidence type="ECO:0008006" key="3">
    <source>
        <dbReference type="Google" id="ProtNLM"/>
    </source>
</evidence>
<proteinExistence type="predicted"/>
<organism evidence="1 2">
    <name type="scientific">Colwellia psychrerythraea</name>
    <name type="common">Vibrio psychroerythus</name>
    <dbReference type="NCBI Taxonomy" id="28229"/>
    <lineage>
        <taxon>Bacteria</taxon>
        <taxon>Pseudomonadati</taxon>
        <taxon>Pseudomonadota</taxon>
        <taxon>Gammaproteobacteria</taxon>
        <taxon>Alteromonadales</taxon>
        <taxon>Colwelliaceae</taxon>
        <taxon>Colwellia</taxon>
    </lineage>
</organism>
<dbReference type="PATRIC" id="fig|28229.3.peg.2308"/>
<gene>
    <name evidence="1" type="ORF">GAB14E_2681</name>
</gene>
<name>A0A099KU00_COLPS</name>
<reference evidence="1 2" key="1">
    <citation type="submission" date="2014-08" db="EMBL/GenBank/DDBJ databases">
        <title>Genomic and Phenotypic Diversity of Colwellia psychrerythraea strains from Disparate Marine Basins.</title>
        <authorList>
            <person name="Techtmann S.M."/>
            <person name="Stelling S.C."/>
            <person name="Utturkar S.M."/>
            <person name="Alshibli N."/>
            <person name="Harris A."/>
            <person name="Brown S.D."/>
            <person name="Hazen T.C."/>
        </authorList>
    </citation>
    <scope>NUCLEOTIDE SEQUENCE [LARGE SCALE GENOMIC DNA]</scope>
    <source>
        <strain evidence="1 2">GAB14E</strain>
    </source>
</reference>
<comment type="caution">
    <text evidence="1">The sequence shown here is derived from an EMBL/GenBank/DDBJ whole genome shotgun (WGS) entry which is preliminary data.</text>
</comment>
<evidence type="ECO:0000313" key="1">
    <source>
        <dbReference type="EMBL" id="KGJ93357.1"/>
    </source>
</evidence>
<sequence>MNVSINHCPICGFKTDESHASVFELRCSYDICDCCGCEYGYDDDLKFYDDWVKGGCVWFEAKVKPQGWSLDYQVKNQIRPWPPK</sequence>